<organism evidence="2 3">
    <name type="scientific">Cryomyces minteri</name>
    <dbReference type="NCBI Taxonomy" id="331657"/>
    <lineage>
        <taxon>Eukaryota</taxon>
        <taxon>Fungi</taxon>
        <taxon>Dikarya</taxon>
        <taxon>Ascomycota</taxon>
        <taxon>Pezizomycotina</taxon>
        <taxon>Dothideomycetes</taxon>
        <taxon>Dothideomycetes incertae sedis</taxon>
        <taxon>Cryomyces</taxon>
    </lineage>
</organism>
<sequence length="436" mass="48053">MPLSTTSNPVSMSGGYTKGEVIELGDGPSNSAIAKTLAGSFPDSGPRLLVPVSTSERITFVARKGRYSPARQRKLKNSLLAGVGYLELANAGDFAANVWNEIPVPRFAMALMAIGGTFTLIMSYFAFKDVQLSWRNMLLLLEERRYLREQRVQHAQDTQTVCALDCHLDVNSREMGAELTDRIGMDILMGFGAILVGIGTFMAIGGANPGVHQASNLLSGYIGNGPTALYGTINALWSAYVWRRAQRHETARARILKQGTVNRLLRDQLYTVKIHAAMNGMTGVVAGVASLITATMWWGYIVLAPCIISSIFCNYVWRHRIGYDRPLAQQPLELSRVSLVEELEFIVFARRILEEAPSDSLLKLVSNPKSIALVIDFIVKNNLFEAFCIRLLEDTTLSAALFGTLKQEMTVDSNTLLMVDEPSVPRLLEIAQTVIY</sequence>
<evidence type="ECO:0000313" key="2">
    <source>
        <dbReference type="EMBL" id="TKA77917.1"/>
    </source>
</evidence>
<name>A0A4U0XNI5_9PEZI</name>
<dbReference type="AlphaFoldDB" id="A0A4U0XNI5"/>
<gene>
    <name evidence="2" type="ORF">B0A49_05464</name>
</gene>
<dbReference type="OrthoDB" id="5089392at2759"/>
<keyword evidence="1" id="KW-0472">Membrane</keyword>
<feature type="transmembrane region" description="Helical" evidence="1">
    <location>
        <begin position="107"/>
        <end position="127"/>
    </location>
</feature>
<keyword evidence="3" id="KW-1185">Reference proteome</keyword>
<dbReference type="EMBL" id="NAJN01000165">
    <property type="protein sequence ID" value="TKA77917.1"/>
    <property type="molecule type" value="Genomic_DNA"/>
</dbReference>
<reference evidence="2 3" key="1">
    <citation type="submission" date="2017-03" db="EMBL/GenBank/DDBJ databases">
        <title>Genomes of endolithic fungi from Antarctica.</title>
        <authorList>
            <person name="Coleine C."/>
            <person name="Masonjones S."/>
            <person name="Stajich J.E."/>
        </authorList>
    </citation>
    <scope>NUCLEOTIDE SEQUENCE [LARGE SCALE GENOMIC DNA]</scope>
    <source>
        <strain evidence="2 3">CCFEE 5187</strain>
    </source>
</reference>
<feature type="transmembrane region" description="Helical" evidence="1">
    <location>
        <begin position="272"/>
        <end position="292"/>
    </location>
</feature>
<keyword evidence="1" id="KW-0812">Transmembrane</keyword>
<feature type="transmembrane region" description="Helical" evidence="1">
    <location>
        <begin position="183"/>
        <end position="205"/>
    </location>
</feature>
<dbReference type="STRING" id="331657.A0A4U0XNI5"/>
<protein>
    <submittedName>
        <fullName evidence="2">Uncharacterized protein</fullName>
    </submittedName>
</protein>
<evidence type="ECO:0000313" key="3">
    <source>
        <dbReference type="Proteomes" id="UP000308768"/>
    </source>
</evidence>
<feature type="transmembrane region" description="Helical" evidence="1">
    <location>
        <begin position="225"/>
        <end position="242"/>
    </location>
</feature>
<comment type="caution">
    <text evidence="2">The sequence shown here is derived from an EMBL/GenBank/DDBJ whole genome shotgun (WGS) entry which is preliminary data.</text>
</comment>
<keyword evidence="1" id="KW-1133">Transmembrane helix</keyword>
<feature type="transmembrane region" description="Helical" evidence="1">
    <location>
        <begin position="298"/>
        <end position="317"/>
    </location>
</feature>
<proteinExistence type="predicted"/>
<accession>A0A4U0XNI5</accession>
<evidence type="ECO:0000256" key="1">
    <source>
        <dbReference type="SAM" id="Phobius"/>
    </source>
</evidence>
<dbReference type="Proteomes" id="UP000308768">
    <property type="component" value="Unassembled WGS sequence"/>
</dbReference>